<organism evidence="2 3">
    <name type="scientific">Puccinia triticina</name>
    <dbReference type="NCBI Taxonomy" id="208348"/>
    <lineage>
        <taxon>Eukaryota</taxon>
        <taxon>Fungi</taxon>
        <taxon>Dikarya</taxon>
        <taxon>Basidiomycota</taxon>
        <taxon>Pucciniomycotina</taxon>
        <taxon>Pucciniomycetes</taxon>
        <taxon>Pucciniales</taxon>
        <taxon>Pucciniaceae</taxon>
        <taxon>Puccinia</taxon>
    </lineage>
</organism>
<reference evidence="2" key="1">
    <citation type="submission" date="2022-10" db="EMBL/GenBank/DDBJ databases">
        <title>Puccinia triticina Genome sequencing and assembly.</title>
        <authorList>
            <person name="Li C."/>
        </authorList>
    </citation>
    <scope>NUCLEOTIDE SEQUENCE</scope>
    <source>
        <strain evidence="2">Pt15</strain>
    </source>
</reference>
<evidence type="ECO:0000313" key="3">
    <source>
        <dbReference type="Proteomes" id="UP001164743"/>
    </source>
</evidence>
<dbReference type="EMBL" id="CP110428">
    <property type="protein sequence ID" value="WAQ87392.1"/>
    <property type="molecule type" value="Genomic_DNA"/>
</dbReference>
<name>A0ABY7CTT5_9BASI</name>
<accession>A0ABY7CTT5</accession>
<dbReference type="Proteomes" id="UP001164743">
    <property type="component" value="Chromosome 8A"/>
</dbReference>
<feature type="region of interest" description="Disordered" evidence="1">
    <location>
        <begin position="1"/>
        <end position="22"/>
    </location>
</feature>
<evidence type="ECO:0000313" key="2">
    <source>
        <dbReference type="EMBL" id="WAQ87392.1"/>
    </source>
</evidence>
<sequence length="97" mass="10363">MSPPRRAPTGRRGTPPARLIRGAPGLCWTRAGGLLPDRWRARPDTPARSSPRFPGRQSFLQGPGCTPRVAHRAPGAAAALGRACPLNHRRGALDAEK</sequence>
<dbReference type="RefSeq" id="XP_053022947.1">
    <property type="nucleotide sequence ID" value="XM_053171710.1"/>
</dbReference>
<evidence type="ECO:0000256" key="1">
    <source>
        <dbReference type="SAM" id="MobiDB-lite"/>
    </source>
</evidence>
<protein>
    <submittedName>
        <fullName evidence="2">Uncharacterized protein</fullName>
    </submittedName>
</protein>
<gene>
    <name evidence="2" type="ORF">PtA15_8A296</name>
</gene>
<proteinExistence type="predicted"/>
<keyword evidence="3" id="KW-1185">Reference proteome</keyword>
<feature type="region of interest" description="Disordered" evidence="1">
    <location>
        <begin position="38"/>
        <end position="70"/>
    </location>
</feature>
<dbReference type="GeneID" id="77812605"/>